<dbReference type="SUPFAM" id="SSF51735">
    <property type="entry name" value="NAD(P)-binding Rossmann-fold domains"/>
    <property type="match status" value="1"/>
</dbReference>
<reference evidence="1" key="1">
    <citation type="submission" date="2015-10" db="EMBL/GenBank/DDBJ databases">
        <authorList>
            <person name="Regsiter A."/>
            <person name="william w."/>
        </authorList>
    </citation>
    <scope>NUCLEOTIDE SEQUENCE</scope>
    <source>
        <strain evidence="1">Montdore</strain>
    </source>
</reference>
<dbReference type="AlphaFoldDB" id="A0A292PPJ1"/>
<evidence type="ECO:0000313" key="1">
    <source>
        <dbReference type="EMBL" id="CUS08528.1"/>
    </source>
</evidence>
<organism evidence="1 2">
    <name type="scientific">Tuber aestivum</name>
    <name type="common">summer truffle</name>
    <dbReference type="NCBI Taxonomy" id="59557"/>
    <lineage>
        <taxon>Eukaryota</taxon>
        <taxon>Fungi</taxon>
        <taxon>Dikarya</taxon>
        <taxon>Ascomycota</taxon>
        <taxon>Pezizomycotina</taxon>
        <taxon>Pezizomycetes</taxon>
        <taxon>Pezizales</taxon>
        <taxon>Tuberaceae</taxon>
        <taxon>Tuber</taxon>
    </lineage>
</organism>
<protein>
    <recommendedName>
        <fullName evidence="3">Pyrroline-5-carboxylate reductase catalytic N-terminal domain-containing protein</fullName>
    </recommendedName>
</protein>
<name>A0A292PPJ1_9PEZI</name>
<gene>
    <name evidence="1" type="ORF">GSTUAT00007397001</name>
</gene>
<dbReference type="Proteomes" id="UP001412239">
    <property type="component" value="Unassembled WGS sequence"/>
</dbReference>
<keyword evidence="2" id="KW-1185">Reference proteome</keyword>
<dbReference type="EMBL" id="LN891128">
    <property type="protein sequence ID" value="CUS08528.1"/>
    <property type="molecule type" value="Genomic_DNA"/>
</dbReference>
<proteinExistence type="predicted"/>
<dbReference type="Gene3D" id="3.40.50.720">
    <property type="entry name" value="NAD(P)-binding Rossmann-like Domain"/>
    <property type="match status" value="1"/>
</dbReference>
<dbReference type="InterPro" id="IPR036291">
    <property type="entry name" value="NAD(P)-bd_dom_sf"/>
</dbReference>
<sequence length="84" mass="8892">MSVEVRTGGNVRGLRRADVIILGCKPPMCADIGRGGHVRGIGGYHKLLVSIISEVKIASLKEVVPGSTRVVMAMPNTAFKGCRC</sequence>
<evidence type="ECO:0000313" key="2">
    <source>
        <dbReference type="Proteomes" id="UP001412239"/>
    </source>
</evidence>
<accession>A0A292PPJ1</accession>
<evidence type="ECO:0008006" key="3">
    <source>
        <dbReference type="Google" id="ProtNLM"/>
    </source>
</evidence>